<dbReference type="RefSeq" id="WP_289453059.1">
    <property type="nucleotide sequence ID" value="NZ_JAUCGQ010000001.1"/>
</dbReference>
<evidence type="ECO:0000313" key="3">
    <source>
        <dbReference type="Proteomes" id="UP001529338"/>
    </source>
</evidence>
<organism evidence="2 3">
    <name type="scientific">Cellulomonas alba</name>
    <dbReference type="NCBI Taxonomy" id="3053467"/>
    <lineage>
        <taxon>Bacteria</taxon>
        <taxon>Bacillati</taxon>
        <taxon>Actinomycetota</taxon>
        <taxon>Actinomycetes</taxon>
        <taxon>Micrococcales</taxon>
        <taxon>Cellulomonadaceae</taxon>
        <taxon>Cellulomonas</taxon>
    </lineage>
</organism>
<feature type="chain" id="PRO_5046194129" description="Fibronectin type-III domain-containing protein" evidence="1">
    <location>
        <begin position="23"/>
        <end position="252"/>
    </location>
</feature>
<feature type="signal peptide" evidence="1">
    <location>
        <begin position="1"/>
        <end position="22"/>
    </location>
</feature>
<evidence type="ECO:0000313" key="2">
    <source>
        <dbReference type="EMBL" id="MDM7853536.1"/>
    </source>
</evidence>
<protein>
    <recommendedName>
        <fullName evidence="4">Fibronectin type-III domain-containing protein</fullName>
    </recommendedName>
</protein>
<evidence type="ECO:0008006" key="4">
    <source>
        <dbReference type="Google" id="ProtNLM"/>
    </source>
</evidence>
<proteinExistence type="predicted"/>
<name>A0ABT7SBH7_9CELL</name>
<sequence>MRHGLRTVVVLVVAGLALTASAVPAGATLFPGPGITSISVGPRFLPRVFLPQTPGTYPDAMRPFTLRFAGTSTALYYQWREVWAPRVIGAQVTDETWAGPTEWSAQTSFARQVVEGSDCYQVRARDAYGHVGPWSATACVTLPSRGDELVSGNCGQSMSAFEHERAQTCTLGPVHTWYRQRGSAVRLGYWSGPKAGSFDVYLGSRKIGHVRATSSTKALHHVTLPVHGTVTGYLKLAGTSGIVQIEDFSVLP</sequence>
<gene>
    <name evidence="2" type="ORF">QRT04_01215</name>
</gene>
<dbReference type="EMBL" id="JAUCGQ010000001">
    <property type="protein sequence ID" value="MDM7853536.1"/>
    <property type="molecule type" value="Genomic_DNA"/>
</dbReference>
<accession>A0ABT7SBH7</accession>
<keyword evidence="3" id="KW-1185">Reference proteome</keyword>
<keyword evidence="1" id="KW-0732">Signal</keyword>
<comment type="caution">
    <text evidence="2">The sequence shown here is derived from an EMBL/GenBank/DDBJ whole genome shotgun (WGS) entry which is preliminary data.</text>
</comment>
<reference evidence="2 3" key="1">
    <citation type="submission" date="2023-06" db="EMBL/GenBank/DDBJ databases">
        <title>Cellulomonas sp. MW4 Whole genome sequence.</title>
        <authorList>
            <person name="Park S."/>
        </authorList>
    </citation>
    <scope>NUCLEOTIDE SEQUENCE [LARGE SCALE GENOMIC DNA]</scope>
    <source>
        <strain evidence="2 3">MW4</strain>
    </source>
</reference>
<dbReference type="Proteomes" id="UP001529338">
    <property type="component" value="Unassembled WGS sequence"/>
</dbReference>
<evidence type="ECO:0000256" key="1">
    <source>
        <dbReference type="SAM" id="SignalP"/>
    </source>
</evidence>